<dbReference type="Proteomes" id="UP000004116">
    <property type="component" value="Unassembled WGS sequence"/>
</dbReference>
<evidence type="ECO:0000313" key="1">
    <source>
        <dbReference type="EMBL" id="EGY29212.1"/>
    </source>
</evidence>
<comment type="caution">
    <text evidence="1">The sequence shown here is derived from an EMBL/GenBank/DDBJ whole genome shotgun (WGS) entry which is preliminary data.</text>
</comment>
<dbReference type="SUPFAM" id="SSF159501">
    <property type="entry name" value="EreA/ChaN-like"/>
    <property type="match status" value="1"/>
</dbReference>
<dbReference type="AlphaFoldDB" id="G2GYG8"/>
<name>G2GYG8_9ENTR</name>
<dbReference type="RefSeq" id="WP_006706509.1">
    <property type="nucleotide sequence ID" value="NZ_AGCA01000203.1"/>
</dbReference>
<dbReference type="Gene3D" id="3.40.50.11550">
    <property type="match status" value="1"/>
</dbReference>
<gene>
    <name evidence="1" type="ORF">Rin_00008260</name>
</gene>
<keyword evidence="2" id="KW-1185">Reference proteome</keyword>
<evidence type="ECO:0000313" key="2">
    <source>
        <dbReference type="Proteomes" id="UP000004116"/>
    </source>
</evidence>
<feature type="non-terminal residue" evidence="1">
    <location>
        <position position="257"/>
    </location>
</feature>
<protein>
    <submittedName>
        <fullName evidence="1">Autotransporter adhesin</fullName>
    </submittedName>
</protein>
<sequence length="257" mass="28912">MVLADLDTNKKVLSLGYSYQDLSDLAAGNSAVAMVFSYLKEIALKSRESSADAPFEQLMLDQFADRRYLRQLQDARLAQATNMYSYSRNMDFDAWDRQYYWQGSHDLNQQLQGLALSRQLVVLLSNRQGLLIGEEEKSTSGPRFVIEQIDSLKLQGITILGLGCLRQDRYQPLIDAYFQTGNMPHELKATLAGKSTDITHNGVKNKSLIMLFQTAYKKKIKILAMGDNSIVSPEMVNELIWQATATNSSVVDILKAL</sequence>
<dbReference type="EMBL" id="AGCA01000203">
    <property type="protein sequence ID" value="EGY29212.1"/>
    <property type="molecule type" value="Genomic_DNA"/>
</dbReference>
<accession>G2GYG8</accession>
<organism evidence="1 2">
    <name type="scientific">Candidatus Regiella insecticola 5.15</name>
    <dbReference type="NCBI Taxonomy" id="1005043"/>
    <lineage>
        <taxon>Bacteria</taxon>
        <taxon>Pseudomonadati</taxon>
        <taxon>Pseudomonadota</taxon>
        <taxon>Gammaproteobacteria</taxon>
        <taxon>Enterobacterales</taxon>
        <taxon>Enterobacteriaceae</taxon>
        <taxon>aphid secondary symbionts</taxon>
        <taxon>Candidatus Regiella</taxon>
    </lineage>
</organism>
<proteinExistence type="predicted"/>
<reference evidence="1 2" key="1">
    <citation type="journal article" date="2012" name="Genome Res.">
        <title>Genomic basis of endosymbiont-conferred protection against an insect parasitoid.</title>
        <authorList>
            <person name="Hansen A.K."/>
            <person name="Vorburger C."/>
            <person name="Moran N.A."/>
        </authorList>
    </citation>
    <scope>NUCLEOTIDE SEQUENCE [LARGE SCALE GENOMIC DNA]</scope>
    <source>
        <strain evidence="2">R5.15</strain>
    </source>
</reference>
<dbReference type="SUPFAM" id="SSF158842">
    <property type="entry name" value="PMT central region-like"/>
    <property type="match status" value="1"/>
</dbReference>